<evidence type="ECO:0000313" key="2">
    <source>
        <dbReference type="Proteomes" id="UP000030755"/>
    </source>
</evidence>
<feature type="non-terminal residue" evidence="1">
    <location>
        <position position="1"/>
    </location>
</feature>
<sequence length="244" mass="27970">YDREECYNEAKYDTVTSDFSLGELSEWVFESVEEIEELPLLLSSYLTIVKKYHTFRSEDSRHSIIQVYLICALECLGTCKMRLDENSSMSCVLQKAYEVVRYHGYADFVLGHSIFNKRFPDDAMLTIVEAKKEKDQNDAVAQLVAEMATSRSNRLLKGKKGVSFGILTNGEDWQFYKLDEQKEIFESNCLTATLDQRFNLKKVQAVLSAILYVLREAMSTTSLDFGTSQELDIDEEFASISINE</sequence>
<reference evidence="1 2" key="1">
    <citation type="journal article" date="2013" name="Curr. Biol.">
        <title>Shared signatures of parasitism and phylogenomics unite Cryptomycota and microsporidia.</title>
        <authorList>
            <person name="James T.Y."/>
            <person name="Pelin A."/>
            <person name="Bonen L."/>
            <person name="Ahrendt S."/>
            <person name="Sain D."/>
            <person name="Corradi N."/>
            <person name="Stajich J.E."/>
        </authorList>
    </citation>
    <scope>NUCLEOTIDE SEQUENCE [LARGE SCALE GENOMIC DNA]</scope>
    <source>
        <strain evidence="1 2">CSF55</strain>
    </source>
</reference>
<organism evidence="1 2">
    <name type="scientific">Rozella allomycis (strain CSF55)</name>
    <dbReference type="NCBI Taxonomy" id="988480"/>
    <lineage>
        <taxon>Eukaryota</taxon>
        <taxon>Fungi</taxon>
        <taxon>Fungi incertae sedis</taxon>
        <taxon>Cryptomycota</taxon>
        <taxon>Cryptomycota incertae sedis</taxon>
        <taxon>Rozella</taxon>
    </lineage>
</organism>
<evidence type="ECO:0000313" key="1">
    <source>
        <dbReference type="EMBL" id="EPZ31242.1"/>
    </source>
</evidence>
<accession>A0A075AN81</accession>
<dbReference type="EMBL" id="KE561265">
    <property type="protein sequence ID" value="EPZ31242.1"/>
    <property type="molecule type" value="Genomic_DNA"/>
</dbReference>
<dbReference type="AlphaFoldDB" id="A0A075AN81"/>
<keyword evidence="2" id="KW-1185">Reference proteome</keyword>
<dbReference type="HOGENOM" id="CLU_1140342_0_0_1"/>
<gene>
    <name evidence="1" type="ORF">O9G_000887</name>
</gene>
<protein>
    <submittedName>
        <fullName evidence="1">Uncharacterized protein</fullName>
    </submittedName>
</protein>
<dbReference type="Proteomes" id="UP000030755">
    <property type="component" value="Unassembled WGS sequence"/>
</dbReference>
<dbReference type="OrthoDB" id="2103397at2759"/>
<name>A0A075AN81_ROZAC</name>
<proteinExistence type="predicted"/>